<dbReference type="AlphaFoldDB" id="A0A9Q0T2Z1"/>
<dbReference type="EMBL" id="JAPFFK010000017">
    <property type="protein sequence ID" value="KAJ6698793.1"/>
    <property type="molecule type" value="Genomic_DNA"/>
</dbReference>
<accession>A0A9Q0T2Z1</accession>
<gene>
    <name evidence="1" type="ORF">OIU79_012149</name>
</gene>
<protein>
    <submittedName>
        <fullName evidence="1">Uncharacterized protein</fullName>
    </submittedName>
</protein>
<comment type="caution">
    <text evidence="1">The sequence shown here is derived from an EMBL/GenBank/DDBJ whole genome shotgun (WGS) entry which is preliminary data.</text>
</comment>
<name>A0A9Q0T2Z1_SALPP</name>
<feature type="non-terminal residue" evidence="1">
    <location>
        <position position="45"/>
    </location>
</feature>
<reference evidence="1" key="2">
    <citation type="journal article" date="2023" name="Int. J. Mol. Sci.">
        <title>De Novo Assembly and Annotation of 11 Diverse Shrub Willow (Salix) Genomes Reveals Novel Gene Organization in Sex-Linked Regions.</title>
        <authorList>
            <person name="Hyden B."/>
            <person name="Feng K."/>
            <person name="Yates T.B."/>
            <person name="Jawdy S."/>
            <person name="Cereghino C."/>
            <person name="Smart L.B."/>
            <person name="Muchero W."/>
        </authorList>
    </citation>
    <scope>NUCLEOTIDE SEQUENCE</scope>
    <source>
        <tissue evidence="1">Shoot tip</tissue>
    </source>
</reference>
<organism evidence="1 2">
    <name type="scientific">Salix purpurea</name>
    <name type="common">Purple osier willow</name>
    <dbReference type="NCBI Taxonomy" id="77065"/>
    <lineage>
        <taxon>Eukaryota</taxon>
        <taxon>Viridiplantae</taxon>
        <taxon>Streptophyta</taxon>
        <taxon>Embryophyta</taxon>
        <taxon>Tracheophyta</taxon>
        <taxon>Spermatophyta</taxon>
        <taxon>Magnoliopsida</taxon>
        <taxon>eudicotyledons</taxon>
        <taxon>Gunneridae</taxon>
        <taxon>Pentapetalae</taxon>
        <taxon>rosids</taxon>
        <taxon>fabids</taxon>
        <taxon>Malpighiales</taxon>
        <taxon>Salicaceae</taxon>
        <taxon>Saliceae</taxon>
        <taxon>Salix</taxon>
    </lineage>
</organism>
<keyword evidence="2" id="KW-1185">Reference proteome</keyword>
<proteinExistence type="predicted"/>
<evidence type="ECO:0000313" key="1">
    <source>
        <dbReference type="EMBL" id="KAJ6698793.1"/>
    </source>
</evidence>
<dbReference type="Proteomes" id="UP001151532">
    <property type="component" value="Chromosome 6"/>
</dbReference>
<reference evidence="1" key="1">
    <citation type="submission" date="2022-11" db="EMBL/GenBank/DDBJ databases">
        <authorList>
            <person name="Hyden B.L."/>
            <person name="Feng K."/>
            <person name="Yates T."/>
            <person name="Jawdy S."/>
            <person name="Smart L.B."/>
            <person name="Muchero W."/>
        </authorList>
    </citation>
    <scope>NUCLEOTIDE SEQUENCE</scope>
    <source>
        <tissue evidence="1">Shoot tip</tissue>
    </source>
</reference>
<evidence type="ECO:0000313" key="2">
    <source>
        <dbReference type="Proteomes" id="UP001151532"/>
    </source>
</evidence>
<sequence>MLFIEPSPLLSMEEIPELIEAMSESSLSRSPVFEGSMSIGVRERK</sequence>